<comment type="caution">
    <text evidence="8">The sequence shown here is derived from an EMBL/GenBank/DDBJ whole genome shotgun (WGS) entry which is preliminary data.</text>
</comment>
<keyword evidence="4" id="KW-0408">Iron</keyword>
<dbReference type="Pfam" id="PF01152">
    <property type="entry name" value="Bac_globin"/>
    <property type="match status" value="1"/>
</dbReference>
<keyword evidence="3" id="KW-0479">Metal-binding</keyword>
<dbReference type="CDD" id="cd14773">
    <property type="entry name" value="TrHb2_PhHbO-like_O"/>
    <property type="match status" value="1"/>
</dbReference>
<protein>
    <submittedName>
        <fullName evidence="8">Hemoglobin-like oxygen-binding protein</fullName>
    </submittedName>
</protein>
<dbReference type="InterPro" id="IPR044203">
    <property type="entry name" value="GlbO/GLB3-like"/>
</dbReference>
<dbReference type="InterPro" id="IPR001486">
    <property type="entry name" value="Hemoglobin_trunc"/>
</dbReference>
<evidence type="ECO:0000256" key="3">
    <source>
        <dbReference type="ARBA" id="ARBA00022723"/>
    </source>
</evidence>
<dbReference type="OrthoDB" id="9790913at2"/>
<dbReference type="RefSeq" id="WP_126841040.1">
    <property type="nucleotide sequence ID" value="NZ_PIQH01000002.1"/>
</dbReference>
<dbReference type="Gene3D" id="1.10.490.10">
    <property type="entry name" value="Globins"/>
    <property type="match status" value="1"/>
</dbReference>
<dbReference type="GO" id="GO:0046872">
    <property type="term" value="F:metal ion binding"/>
    <property type="evidence" value="ECO:0007669"/>
    <property type="project" value="UniProtKB-KW"/>
</dbReference>
<name>A0A432ZTA1_9GAMM</name>
<reference evidence="8 9" key="1">
    <citation type="journal article" date="2011" name="Front. Microbiol.">
        <title>Genomic signatures of strain selection and enhancement in Bacillus atrophaeus var. globigii, a historical biowarfare simulant.</title>
        <authorList>
            <person name="Gibbons H.S."/>
            <person name="Broomall S.M."/>
            <person name="McNew L.A."/>
            <person name="Daligault H."/>
            <person name="Chapman C."/>
            <person name="Bruce D."/>
            <person name="Karavis M."/>
            <person name="Krepps M."/>
            <person name="McGregor P.A."/>
            <person name="Hong C."/>
            <person name="Park K.H."/>
            <person name="Akmal A."/>
            <person name="Feldman A."/>
            <person name="Lin J.S."/>
            <person name="Chang W.E."/>
            <person name="Higgs B.W."/>
            <person name="Demirev P."/>
            <person name="Lindquist J."/>
            <person name="Liem A."/>
            <person name="Fochler E."/>
            <person name="Read T.D."/>
            <person name="Tapia R."/>
            <person name="Johnson S."/>
            <person name="Bishop-Lilly K.A."/>
            <person name="Detter C."/>
            <person name="Han C."/>
            <person name="Sozhamannan S."/>
            <person name="Rosenzweig C.N."/>
            <person name="Skowronski E.W."/>
        </authorList>
    </citation>
    <scope>NUCLEOTIDE SEQUENCE [LARGE SCALE GENOMIC DNA]</scope>
    <source>
        <strain evidence="8 9">CC-PW-9</strain>
    </source>
</reference>
<accession>A0A432ZTA1</accession>
<evidence type="ECO:0000256" key="2">
    <source>
        <dbReference type="ARBA" id="ARBA00022617"/>
    </source>
</evidence>
<comment type="similarity">
    <text evidence="5">Belongs to the truncated hemoglobin family. Group II subfamily.</text>
</comment>
<dbReference type="PANTHER" id="PTHR47366">
    <property type="entry name" value="TWO-ON-TWO HEMOGLOBIN-3"/>
    <property type="match status" value="1"/>
</dbReference>
<dbReference type="GO" id="GO:0019825">
    <property type="term" value="F:oxygen binding"/>
    <property type="evidence" value="ECO:0007669"/>
    <property type="project" value="InterPro"/>
</dbReference>
<feature type="binding site" description="distal binding residue" evidence="6">
    <location>
        <position position="148"/>
    </location>
    <ligand>
        <name>heme</name>
        <dbReference type="ChEBI" id="CHEBI:30413"/>
    </ligand>
    <ligandPart>
        <name>Fe</name>
        <dbReference type="ChEBI" id="CHEBI:18248"/>
    </ligandPart>
</feature>
<feature type="region of interest" description="Disordered" evidence="7">
    <location>
        <begin position="13"/>
        <end position="33"/>
    </location>
</feature>
<dbReference type="SUPFAM" id="SSF46458">
    <property type="entry name" value="Globin-like"/>
    <property type="match status" value="1"/>
</dbReference>
<keyword evidence="2 6" id="KW-0349">Heme</keyword>
<keyword evidence="1" id="KW-0813">Transport</keyword>
<organism evidence="8 9">
    <name type="scientific">Idiomarina tyrosinivorans</name>
    <dbReference type="NCBI Taxonomy" id="1445662"/>
    <lineage>
        <taxon>Bacteria</taxon>
        <taxon>Pseudomonadati</taxon>
        <taxon>Pseudomonadota</taxon>
        <taxon>Gammaproteobacteria</taxon>
        <taxon>Alteromonadales</taxon>
        <taxon>Idiomarinaceae</taxon>
        <taxon>Idiomarina</taxon>
    </lineage>
</organism>
<dbReference type="GO" id="GO:0005344">
    <property type="term" value="F:oxygen carrier activity"/>
    <property type="evidence" value="ECO:0007669"/>
    <property type="project" value="InterPro"/>
</dbReference>
<dbReference type="EMBL" id="PIQH01000002">
    <property type="protein sequence ID" value="RUO81048.1"/>
    <property type="molecule type" value="Genomic_DNA"/>
</dbReference>
<evidence type="ECO:0000313" key="8">
    <source>
        <dbReference type="EMBL" id="RUO81048.1"/>
    </source>
</evidence>
<evidence type="ECO:0000256" key="5">
    <source>
        <dbReference type="ARBA" id="ARBA00034496"/>
    </source>
</evidence>
<dbReference type="AlphaFoldDB" id="A0A432ZTA1"/>
<dbReference type="Proteomes" id="UP000287996">
    <property type="component" value="Unassembled WGS sequence"/>
</dbReference>
<proteinExistence type="inferred from homology"/>
<evidence type="ECO:0000256" key="1">
    <source>
        <dbReference type="ARBA" id="ARBA00022448"/>
    </source>
</evidence>
<dbReference type="InterPro" id="IPR012292">
    <property type="entry name" value="Globin/Proto"/>
</dbReference>
<evidence type="ECO:0000256" key="7">
    <source>
        <dbReference type="SAM" id="MobiDB-lite"/>
    </source>
</evidence>
<sequence length="162" mass="18859">MIKNVFRKLLKLDNSKTSPQNPSPIPHSDPNSPYCKLGGEAGVRAIAERFYDVMENDPDTEELLALHPQPMTHIRQKFFEFLSGWLGGPPLFEEKYGHPRLRARHLPFKIDTKLRDQWLHCMFIVLEERVDDPMLKMQLRQRFAALAHHMLNQPQPPTSHAE</sequence>
<dbReference type="GO" id="GO:0020037">
    <property type="term" value="F:heme binding"/>
    <property type="evidence" value="ECO:0007669"/>
    <property type="project" value="InterPro"/>
</dbReference>
<dbReference type="PANTHER" id="PTHR47366:SF1">
    <property type="entry name" value="TWO-ON-TWO HEMOGLOBIN-3"/>
    <property type="match status" value="1"/>
</dbReference>
<gene>
    <name evidence="8" type="ORF">CWI84_02755</name>
</gene>
<keyword evidence="9" id="KW-1185">Reference proteome</keyword>
<evidence type="ECO:0000313" key="9">
    <source>
        <dbReference type="Proteomes" id="UP000287996"/>
    </source>
</evidence>
<evidence type="ECO:0000256" key="6">
    <source>
        <dbReference type="PIRSR" id="PIRSR601486-1"/>
    </source>
</evidence>
<evidence type="ECO:0000256" key="4">
    <source>
        <dbReference type="ARBA" id="ARBA00023004"/>
    </source>
</evidence>
<dbReference type="InterPro" id="IPR009050">
    <property type="entry name" value="Globin-like_sf"/>
</dbReference>